<dbReference type="GO" id="GO:0005737">
    <property type="term" value="C:cytoplasm"/>
    <property type="evidence" value="ECO:0007669"/>
    <property type="project" value="InterPro"/>
</dbReference>
<dbReference type="OrthoDB" id="9760188at2"/>
<dbReference type="SUPFAM" id="SSF52402">
    <property type="entry name" value="Adenine nucleotide alpha hydrolases-like"/>
    <property type="match status" value="1"/>
</dbReference>
<dbReference type="GO" id="GO:0003952">
    <property type="term" value="F:NAD+ synthase (glutamine-hydrolyzing) activity"/>
    <property type="evidence" value="ECO:0007669"/>
    <property type="project" value="UniProtKB-UniRule"/>
</dbReference>
<dbReference type="PROSITE" id="PS50263">
    <property type="entry name" value="CN_HYDROLASE"/>
    <property type="match status" value="1"/>
</dbReference>
<evidence type="ECO:0000313" key="11">
    <source>
        <dbReference type="EMBL" id="ALO46774.1"/>
    </source>
</evidence>
<evidence type="ECO:0000256" key="9">
    <source>
        <dbReference type="RuleBase" id="RU003811"/>
    </source>
</evidence>
<organism evidence="11 12">
    <name type="scientific">Pseudohongiella spirulinae</name>
    <dbReference type="NCBI Taxonomy" id="1249552"/>
    <lineage>
        <taxon>Bacteria</taxon>
        <taxon>Pseudomonadati</taxon>
        <taxon>Pseudomonadota</taxon>
        <taxon>Gammaproteobacteria</taxon>
        <taxon>Pseudomonadales</taxon>
        <taxon>Pseudohongiellaceae</taxon>
        <taxon>Pseudohongiella</taxon>
    </lineage>
</organism>
<feature type="binding site" evidence="7">
    <location>
        <position position="378"/>
    </location>
    <ligand>
        <name>deamido-NAD(+)</name>
        <dbReference type="ChEBI" id="CHEBI:58437"/>
        <note>ligand shared between two neighboring subunits</note>
    </ligand>
</feature>
<dbReference type="PIRSF" id="PIRSF006630">
    <property type="entry name" value="NADS_GAT"/>
    <property type="match status" value="1"/>
</dbReference>
<feature type="binding site" evidence="7">
    <location>
        <position position="407"/>
    </location>
    <ligand>
        <name>deamido-NAD(+)</name>
        <dbReference type="ChEBI" id="CHEBI:58437"/>
        <note>ligand shared between two neighboring subunits</note>
    </ligand>
</feature>
<dbReference type="GO" id="GO:0005524">
    <property type="term" value="F:ATP binding"/>
    <property type="evidence" value="ECO:0007669"/>
    <property type="project" value="UniProtKB-UniRule"/>
</dbReference>
<dbReference type="InterPro" id="IPR014729">
    <property type="entry name" value="Rossmann-like_a/b/a_fold"/>
</dbReference>
<keyword evidence="12" id="KW-1185">Reference proteome</keyword>
<feature type="active site" description="For glutaminase activity" evidence="7">
    <location>
        <position position="113"/>
    </location>
</feature>
<dbReference type="InterPro" id="IPR036526">
    <property type="entry name" value="C-N_Hydrolase_sf"/>
</dbReference>
<dbReference type="CDD" id="cd00553">
    <property type="entry name" value="NAD_synthase"/>
    <property type="match status" value="1"/>
</dbReference>
<dbReference type="InterPro" id="IPR014445">
    <property type="entry name" value="Gln-dep_NAD_synthase"/>
</dbReference>
<feature type="binding site" evidence="7">
    <location>
        <begin position="295"/>
        <end position="302"/>
    </location>
    <ligand>
        <name>ATP</name>
        <dbReference type="ChEBI" id="CHEBI:30616"/>
    </ligand>
</feature>
<evidence type="ECO:0000259" key="10">
    <source>
        <dbReference type="PROSITE" id="PS50263"/>
    </source>
</evidence>
<evidence type="ECO:0000256" key="8">
    <source>
        <dbReference type="PIRNR" id="PIRNR006630"/>
    </source>
</evidence>
<keyword evidence="4 7" id="KW-0547">Nucleotide-binding</keyword>
<keyword evidence="3 7" id="KW-0436">Ligase</keyword>
<dbReference type="Pfam" id="PF02540">
    <property type="entry name" value="NAD_synthase"/>
    <property type="match status" value="1"/>
</dbReference>
<dbReference type="PANTHER" id="PTHR23090:SF9">
    <property type="entry name" value="GLUTAMINE-DEPENDENT NAD(+) SYNTHETASE"/>
    <property type="match status" value="1"/>
</dbReference>
<name>A0A0S2KEL2_9GAMM</name>
<evidence type="ECO:0000256" key="6">
    <source>
        <dbReference type="ARBA" id="ARBA00023027"/>
    </source>
</evidence>
<dbReference type="HAMAP" id="MF_02090">
    <property type="entry name" value="NadE_glutamine_dep"/>
    <property type="match status" value="1"/>
</dbReference>
<protein>
    <recommendedName>
        <fullName evidence="7 8">Glutamine-dependent NAD(+) synthetase</fullName>
        <ecNumber evidence="7 8">6.3.5.1</ecNumber>
    </recommendedName>
    <alternativeName>
        <fullName evidence="7 8">NAD(+) synthase [glutamine-hydrolyzing]</fullName>
    </alternativeName>
</protein>
<feature type="binding site" evidence="7">
    <location>
        <position position="181"/>
    </location>
    <ligand>
        <name>L-glutamine</name>
        <dbReference type="ChEBI" id="CHEBI:58359"/>
    </ligand>
</feature>
<comment type="catalytic activity">
    <reaction evidence="7 8">
        <text>deamido-NAD(+) + L-glutamine + ATP + H2O = L-glutamate + AMP + diphosphate + NAD(+) + H(+)</text>
        <dbReference type="Rhea" id="RHEA:24384"/>
        <dbReference type="ChEBI" id="CHEBI:15377"/>
        <dbReference type="ChEBI" id="CHEBI:15378"/>
        <dbReference type="ChEBI" id="CHEBI:29985"/>
        <dbReference type="ChEBI" id="CHEBI:30616"/>
        <dbReference type="ChEBI" id="CHEBI:33019"/>
        <dbReference type="ChEBI" id="CHEBI:57540"/>
        <dbReference type="ChEBI" id="CHEBI:58359"/>
        <dbReference type="ChEBI" id="CHEBI:58437"/>
        <dbReference type="ChEBI" id="CHEBI:456215"/>
        <dbReference type="EC" id="6.3.5.1"/>
    </reaction>
</comment>
<dbReference type="NCBIfam" id="NF010588">
    <property type="entry name" value="PRK13981.1"/>
    <property type="match status" value="1"/>
</dbReference>
<dbReference type="InterPro" id="IPR022310">
    <property type="entry name" value="NAD/GMP_synthase"/>
</dbReference>
<dbReference type="Pfam" id="PF00795">
    <property type="entry name" value="CN_hydrolase"/>
    <property type="match status" value="1"/>
</dbReference>
<dbReference type="FunFam" id="3.40.50.620:FF:000106">
    <property type="entry name" value="Glutamine-dependent NAD(+) synthetase"/>
    <property type="match status" value="1"/>
</dbReference>
<feature type="domain" description="CN hydrolase" evidence="10">
    <location>
        <begin position="5"/>
        <end position="245"/>
    </location>
</feature>
<accession>A0A0S2KEL2</accession>
<dbReference type="EMBL" id="CP013189">
    <property type="protein sequence ID" value="ALO46774.1"/>
    <property type="molecule type" value="Genomic_DNA"/>
</dbReference>
<dbReference type="Gene3D" id="3.60.110.10">
    <property type="entry name" value="Carbon-nitrogen hydrolase"/>
    <property type="match status" value="1"/>
</dbReference>
<feature type="binding site" evidence="7">
    <location>
        <position position="523"/>
    </location>
    <ligand>
        <name>deamido-NAD(+)</name>
        <dbReference type="ChEBI" id="CHEBI:58437"/>
        <note>ligand shared between two neighboring subunits</note>
    </ligand>
</feature>
<comment type="similarity">
    <text evidence="2 7 8">In the C-terminal section; belongs to the NAD synthetase family.</text>
</comment>
<dbReference type="STRING" id="1249552.PS2015_2136"/>
<comment type="function">
    <text evidence="7">Catalyzes the ATP-dependent amidation of deamido-NAD to form NAD. Uses L-glutamine as a nitrogen source.</text>
</comment>
<feature type="active site" description="Nucleophile; for glutaminase activity" evidence="7">
    <location>
        <position position="149"/>
    </location>
</feature>
<comment type="caution">
    <text evidence="7">Lacks conserved residue(s) required for the propagation of feature annotation.</text>
</comment>
<evidence type="ECO:0000256" key="4">
    <source>
        <dbReference type="ARBA" id="ARBA00022741"/>
    </source>
</evidence>
<sequence length="554" mass="60483">MTNQLTLVLAQINLLVGDIHGNCERILATAAEAIQTHDADVIVYPELTLTAYPPEDLLLRPSLPGRIEKAMQQLCEARLSATLIVGHPLFEKGNLYNALSVIADGKVLATYRKQCLPNYQVFDERRYFSEGTEACLLDINGVPTALTICEDLWQTTPTRQASQGGAALMLNINASPFHTDKLEQRMELLSRRALESGTAIVYVNQVGGQDELVFDGNSMVARPDGEVRVVGPAFEEALVPVKFVWPAPPEATFSAPINYTALASESSLEQRCYQAMVMGLRDYIRKNGFNSVVLGLSGGIDSALTLAVAVDALGADHVTAVMMPFSYTSDLSLRLASEQAARLGVHYRTIAINDIYSAFSSALAEEFAGLPADLTEQNIQARCRGVLLMAISNKKGALVLTTGNKSEIAVGYCTLYGDMVGAFSVLKDASKTLVYSIARHCNDVAVQAGELPVIPYGVIDRPPSAELAPGQRDDDSLPPYDRLDCIISMYVEQDMSAQAIIDAGFARDEVQRVLRLIDINEYKRRQAPVGVRLTQRAFGRDRRYPITQGWRAGD</sequence>
<dbReference type="NCBIfam" id="TIGR00552">
    <property type="entry name" value="nadE"/>
    <property type="match status" value="1"/>
</dbReference>
<evidence type="ECO:0000256" key="1">
    <source>
        <dbReference type="ARBA" id="ARBA00005188"/>
    </source>
</evidence>
<comment type="pathway">
    <text evidence="1 7 8">Cofactor biosynthesis; NAD(+) biosynthesis; NAD(+) from deamido-NAD(+) (L-Gln route): step 1/1.</text>
</comment>
<dbReference type="Proteomes" id="UP000065641">
    <property type="component" value="Chromosome"/>
</dbReference>
<feature type="binding site" evidence="7">
    <location>
        <position position="402"/>
    </location>
    <ligand>
        <name>ATP</name>
        <dbReference type="ChEBI" id="CHEBI:30616"/>
    </ligand>
</feature>
<evidence type="ECO:0000256" key="3">
    <source>
        <dbReference type="ARBA" id="ARBA00022598"/>
    </source>
</evidence>
<dbReference type="RefSeq" id="WP_058022233.1">
    <property type="nucleotide sequence ID" value="NZ_CP013189.1"/>
</dbReference>
<dbReference type="GO" id="GO:0009435">
    <property type="term" value="P:NAD+ biosynthetic process"/>
    <property type="evidence" value="ECO:0007669"/>
    <property type="project" value="UniProtKB-UniRule"/>
</dbReference>
<feature type="active site" description="Proton acceptor; for glutaminase activity" evidence="7">
    <location>
        <position position="46"/>
    </location>
</feature>
<evidence type="ECO:0000256" key="2">
    <source>
        <dbReference type="ARBA" id="ARBA00007145"/>
    </source>
</evidence>
<dbReference type="SUPFAM" id="SSF56317">
    <property type="entry name" value="Carbon-nitrogen hydrolase"/>
    <property type="match status" value="1"/>
</dbReference>
<feature type="binding site" evidence="7">
    <location>
        <position position="175"/>
    </location>
    <ligand>
        <name>L-glutamine</name>
        <dbReference type="ChEBI" id="CHEBI:58359"/>
    </ligand>
</feature>
<evidence type="ECO:0000256" key="7">
    <source>
        <dbReference type="HAMAP-Rule" id="MF_02090"/>
    </source>
</evidence>
<dbReference type="PANTHER" id="PTHR23090">
    <property type="entry name" value="NH 3 /GLUTAMINE-DEPENDENT NAD + SYNTHETASE"/>
    <property type="match status" value="1"/>
</dbReference>
<dbReference type="PATRIC" id="fig|1249552.3.peg.2150"/>
<evidence type="ECO:0000313" key="12">
    <source>
        <dbReference type="Proteomes" id="UP000065641"/>
    </source>
</evidence>
<dbReference type="EC" id="6.3.5.1" evidence="7 8"/>
<dbReference type="GO" id="GO:0004359">
    <property type="term" value="F:glutaminase activity"/>
    <property type="evidence" value="ECO:0007669"/>
    <property type="project" value="InterPro"/>
</dbReference>
<dbReference type="InterPro" id="IPR003010">
    <property type="entry name" value="C-N_Hydrolase"/>
</dbReference>
<dbReference type="CDD" id="cd07570">
    <property type="entry name" value="GAT_Gln-NAD-synth"/>
    <property type="match status" value="1"/>
</dbReference>
<gene>
    <name evidence="7" type="primary">nadE</name>
    <name evidence="11" type="ORF">PS2015_2136</name>
</gene>
<dbReference type="UniPathway" id="UPA00253">
    <property type="reaction ID" value="UER00334"/>
</dbReference>
<dbReference type="InterPro" id="IPR003694">
    <property type="entry name" value="NAD_synthase"/>
</dbReference>
<keyword evidence="5 7" id="KW-0067">ATP-binding</keyword>
<dbReference type="GO" id="GO:0008795">
    <property type="term" value="F:NAD+ synthase activity"/>
    <property type="evidence" value="ECO:0007669"/>
    <property type="project" value="UniProtKB-UniRule"/>
</dbReference>
<dbReference type="KEGG" id="pspi:PS2015_2136"/>
<keyword evidence="6 7" id="KW-0520">NAD</keyword>
<evidence type="ECO:0000256" key="5">
    <source>
        <dbReference type="ARBA" id="ARBA00022840"/>
    </source>
</evidence>
<dbReference type="AlphaFoldDB" id="A0A0S2KEL2"/>
<feature type="binding site" evidence="7">
    <location>
        <position position="119"/>
    </location>
    <ligand>
        <name>L-glutamine</name>
        <dbReference type="ChEBI" id="CHEBI:58359"/>
    </ligand>
</feature>
<reference evidence="11 12" key="1">
    <citation type="submission" date="2015-11" db="EMBL/GenBank/DDBJ databases">
        <authorList>
            <person name="Zhang Y."/>
            <person name="Guo Z."/>
        </authorList>
    </citation>
    <scope>NUCLEOTIDE SEQUENCE [LARGE SCALE GENOMIC DNA]</scope>
    <source>
        <strain evidence="11 12">KCTC 32221</strain>
    </source>
</reference>
<dbReference type="Gene3D" id="3.40.50.620">
    <property type="entry name" value="HUPs"/>
    <property type="match status" value="1"/>
</dbReference>
<comment type="similarity">
    <text evidence="9">Belongs to the NAD synthetase family.</text>
</comment>
<proteinExistence type="inferred from homology"/>